<reference evidence="2" key="1">
    <citation type="submission" date="2020-08" db="EMBL/GenBank/DDBJ databases">
        <title>Multicomponent nature underlies the extraordinary mechanical properties of spider dragline silk.</title>
        <authorList>
            <person name="Kono N."/>
            <person name="Nakamura H."/>
            <person name="Mori M."/>
            <person name="Yoshida Y."/>
            <person name="Ohtoshi R."/>
            <person name="Malay A.D."/>
            <person name="Moran D.A.P."/>
            <person name="Tomita M."/>
            <person name="Numata K."/>
            <person name="Arakawa K."/>
        </authorList>
    </citation>
    <scope>NUCLEOTIDE SEQUENCE</scope>
</reference>
<gene>
    <name evidence="2" type="ORF">TNCV_997171</name>
</gene>
<organism evidence="2 3">
    <name type="scientific">Trichonephila clavipes</name>
    <name type="common">Golden silk orbweaver</name>
    <name type="synonym">Nephila clavipes</name>
    <dbReference type="NCBI Taxonomy" id="2585209"/>
    <lineage>
        <taxon>Eukaryota</taxon>
        <taxon>Metazoa</taxon>
        <taxon>Ecdysozoa</taxon>
        <taxon>Arthropoda</taxon>
        <taxon>Chelicerata</taxon>
        <taxon>Arachnida</taxon>
        <taxon>Araneae</taxon>
        <taxon>Araneomorphae</taxon>
        <taxon>Entelegynae</taxon>
        <taxon>Araneoidea</taxon>
        <taxon>Nephilidae</taxon>
        <taxon>Trichonephila</taxon>
    </lineage>
</organism>
<feature type="region of interest" description="Disordered" evidence="1">
    <location>
        <begin position="1"/>
        <end position="20"/>
    </location>
</feature>
<sequence length="76" mass="8937">MDRRKSKDDRDKSRRKSSVDKAKCVRRITMSVVALWLLSRTRDRVWVLVPLKTHRVEGLKHVKSVEAQSPPIDVVW</sequence>
<comment type="caution">
    <text evidence="2">The sequence shown here is derived from an EMBL/GenBank/DDBJ whole genome shotgun (WGS) entry which is preliminary data.</text>
</comment>
<evidence type="ECO:0000313" key="3">
    <source>
        <dbReference type="Proteomes" id="UP000887159"/>
    </source>
</evidence>
<dbReference type="AlphaFoldDB" id="A0A8X7BJF9"/>
<name>A0A8X7BJF9_TRICX</name>
<protein>
    <submittedName>
        <fullName evidence="2">Uncharacterized protein</fullName>
    </submittedName>
</protein>
<keyword evidence="3" id="KW-1185">Reference proteome</keyword>
<evidence type="ECO:0000256" key="1">
    <source>
        <dbReference type="SAM" id="MobiDB-lite"/>
    </source>
</evidence>
<proteinExistence type="predicted"/>
<dbReference type="Proteomes" id="UP000887159">
    <property type="component" value="Unassembled WGS sequence"/>
</dbReference>
<accession>A0A8X7BJF9</accession>
<evidence type="ECO:0000313" key="2">
    <source>
        <dbReference type="EMBL" id="GFY34036.1"/>
    </source>
</evidence>
<dbReference type="EMBL" id="BMAU01021420">
    <property type="protein sequence ID" value="GFY34036.1"/>
    <property type="molecule type" value="Genomic_DNA"/>
</dbReference>